<dbReference type="Proteomes" id="UP000317648">
    <property type="component" value="Chromosome"/>
</dbReference>
<dbReference type="AlphaFoldDB" id="A0A518DL92"/>
<dbReference type="KEGG" id="lcre:Pla8534_03520"/>
<organism evidence="2 3">
    <name type="scientific">Lignipirellula cremea</name>
    <dbReference type="NCBI Taxonomy" id="2528010"/>
    <lineage>
        <taxon>Bacteria</taxon>
        <taxon>Pseudomonadati</taxon>
        <taxon>Planctomycetota</taxon>
        <taxon>Planctomycetia</taxon>
        <taxon>Pirellulales</taxon>
        <taxon>Pirellulaceae</taxon>
        <taxon>Lignipirellula</taxon>
    </lineage>
</organism>
<dbReference type="EMBL" id="CP036433">
    <property type="protein sequence ID" value="QDU92604.1"/>
    <property type="molecule type" value="Genomic_DNA"/>
</dbReference>
<evidence type="ECO:0000313" key="2">
    <source>
        <dbReference type="EMBL" id="QDU92604.1"/>
    </source>
</evidence>
<evidence type="ECO:0000256" key="1">
    <source>
        <dbReference type="SAM" id="MobiDB-lite"/>
    </source>
</evidence>
<accession>A0A518DL92</accession>
<dbReference type="RefSeq" id="WP_145048700.1">
    <property type="nucleotide sequence ID" value="NZ_CP036433.1"/>
</dbReference>
<sequence>MNHPPAARIGLIAGWLVSVTSLGLAAEPFPGGQNPMLKFVPDETVAHLAEQEPARLEQLRERLESASKSDSDAVAKGSDPRESNNGIPLAIVAFAFLVVALATEVAEPSETPNIVVDIAADLGYVDVGFKFCKDISTPNFDRPRERSDLLA</sequence>
<protein>
    <submittedName>
        <fullName evidence="2">Uncharacterized protein</fullName>
    </submittedName>
</protein>
<name>A0A518DL92_9BACT</name>
<evidence type="ECO:0000313" key="3">
    <source>
        <dbReference type="Proteomes" id="UP000317648"/>
    </source>
</evidence>
<reference evidence="2 3" key="1">
    <citation type="submission" date="2019-02" db="EMBL/GenBank/DDBJ databases">
        <title>Deep-cultivation of Planctomycetes and their phenomic and genomic characterization uncovers novel biology.</title>
        <authorList>
            <person name="Wiegand S."/>
            <person name="Jogler M."/>
            <person name="Boedeker C."/>
            <person name="Pinto D."/>
            <person name="Vollmers J."/>
            <person name="Rivas-Marin E."/>
            <person name="Kohn T."/>
            <person name="Peeters S.H."/>
            <person name="Heuer A."/>
            <person name="Rast P."/>
            <person name="Oberbeckmann S."/>
            <person name="Bunk B."/>
            <person name="Jeske O."/>
            <person name="Meyerdierks A."/>
            <person name="Storesund J.E."/>
            <person name="Kallscheuer N."/>
            <person name="Luecker S."/>
            <person name="Lage O.M."/>
            <person name="Pohl T."/>
            <person name="Merkel B.J."/>
            <person name="Hornburger P."/>
            <person name="Mueller R.-W."/>
            <person name="Bruemmer F."/>
            <person name="Labrenz M."/>
            <person name="Spormann A.M."/>
            <person name="Op den Camp H."/>
            <person name="Overmann J."/>
            <person name="Amann R."/>
            <person name="Jetten M.S.M."/>
            <person name="Mascher T."/>
            <person name="Medema M.H."/>
            <person name="Devos D.P."/>
            <person name="Kaster A.-K."/>
            <person name="Ovreas L."/>
            <person name="Rohde M."/>
            <person name="Galperin M.Y."/>
            <person name="Jogler C."/>
        </authorList>
    </citation>
    <scope>NUCLEOTIDE SEQUENCE [LARGE SCALE GENOMIC DNA]</scope>
    <source>
        <strain evidence="2 3">Pla85_3_4</strain>
    </source>
</reference>
<proteinExistence type="predicted"/>
<keyword evidence="3" id="KW-1185">Reference proteome</keyword>
<gene>
    <name evidence="2" type="ORF">Pla8534_03520</name>
</gene>
<feature type="region of interest" description="Disordered" evidence="1">
    <location>
        <begin position="61"/>
        <end position="82"/>
    </location>
</feature>